<proteinExistence type="predicted"/>
<dbReference type="EMBL" id="JAVBIK010000001">
    <property type="protein sequence ID" value="MDT7519452.1"/>
    <property type="molecule type" value="Genomic_DNA"/>
</dbReference>
<protein>
    <submittedName>
        <fullName evidence="1">Uncharacterized protein</fullName>
    </submittedName>
</protein>
<keyword evidence="2" id="KW-1185">Reference proteome</keyword>
<evidence type="ECO:0000313" key="2">
    <source>
        <dbReference type="Proteomes" id="UP001321700"/>
    </source>
</evidence>
<organism evidence="1 2">
    <name type="scientific">Rhodoferax potami</name>
    <dbReference type="NCBI Taxonomy" id="3068338"/>
    <lineage>
        <taxon>Bacteria</taxon>
        <taxon>Pseudomonadati</taxon>
        <taxon>Pseudomonadota</taxon>
        <taxon>Betaproteobacteria</taxon>
        <taxon>Burkholderiales</taxon>
        <taxon>Comamonadaceae</taxon>
        <taxon>Rhodoferax</taxon>
    </lineage>
</organism>
<evidence type="ECO:0000313" key="1">
    <source>
        <dbReference type="EMBL" id="MDT7519452.1"/>
    </source>
</evidence>
<comment type="caution">
    <text evidence="1">The sequence shown here is derived from an EMBL/GenBank/DDBJ whole genome shotgun (WGS) entry which is preliminary data.</text>
</comment>
<dbReference type="Proteomes" id="UP001321700">
    <property type="component" value="Unassembled WGS sequence"/>
</dbReference>
<reference evidence="1 2" key="1">
    <citation type="submission" date="2023-08" db="EMBL/GenBank/DDBJ databases">
        <title>Rhodoferax potami sp. nov. and Rhodoferax mekongensis sp. nov., isolated from the Mekong River in Thailand.</title>
        <authorList>
            <person name="Kitikhun S."/>
            <person name="Charoenyingcharoen P."/>
            <person name="Siriarchawattana P."/>
            <person name="Likhitrattanapisal S."/>
            <person name="Nilsakha T."/>
            <person name="Chanpet A."/>
            <person name="Rattanawaree P."/>
            <person name="Ingsriswang S."/>
        </authorList>
    </citation>
    <scope>NUCLEOTIDE SEQUENCE [LARGE SCALE GENOMIC DNA]</scope>
    <source>
        <strain evidence="1 2">TBRC 17660</strain>
    </source>
</reference>
<dbReference type="RefSeq" id="WP_313875131.1">
    <property type="nucleotide sequence ID" value="NZ_JAVBIK010000001.1"/>
</dbReference>
<name>A0ABU3KQE9_9BURK</name>
<gene>
    <name evidence="1" type="ORF">RAE19_12155</name>
</gene>
<accession>A0ABU3KQE9</accession>
<sequence length="84" mass="9074">MAQTATQVLVEYLGVAARFVVEDAMDATASSNALPQANHEAHLRSFLINLSQQLPAGLPNEHIRQTILERCSPTAPAPITPLQK</sequence>